<keyword evidence="2" id="KW-0663">Pyridoxal phosphate</keyword>
<dbReference type="EMBL" id="BAABAF010000001">
    <property type="protein sequence ID" value="GAA3752233.1"/>
    <property type="molecule type" value="Genomic_DNA"/>
</dbReference>
<dbReference type="InterPro" id="IPR000192">
    <property type="entry name" value="Aminotrans_V_dom"/>
</dbReference>
<name>A0ABP7G1B2_9MICO</name>
<dbReference type="SUPFAM" id="SSF53383">
    <property type="entry name" value="PLP-dependent transferases"/>
    <property type="match status" value="1"/>
</dbReference>
<accession>A0ABP7G1B2</accession>
<evidence type="ECO:0000256" key="2">
    <source>
        <dbReference type="ARBA" id="ARBA00022898"/>
    </source>
</evidence>
<evidence type="ECO:0000259" key="3">
    <source>
        <dbReference type="Pfam" id="PF00266"/>
    </source>
</evidence>
<sequence length="110" mass="11579">MTSPADTGVFDVRAVRADFPILDETVGDAPLVYLDSAATSQKPRVVLDAERAFLAHANAAVHRGAHTLAAEATESFEDARAAVAAFVGAAPENLVWVSWAPCGIRTHPPN</sequence>
<dbReference type="InterPro" id="IPR015422">
    <property type="entry name" value="PyrdxlP-dep_Trfase_small"/>
</dbReference>
<evidence type="ECO:0000256" key="1">
    <source>
        <dbReference type="ARBA" id="ARBA00001933"/>
    </source>
</evidence>
<evidence type="ECO:0000313" key="4">
    <source>
        <dbReference type="EMBL" id="GAA3752233.1"/>
    </source>
</evidence>
<dbReference type="PANTHER" id="PTHR43586">
    <property type="entry name" value="CYSTEINE DESULFURASE"/>
    <property type="match status" value="1"/>
</dbReference>
<protein>
    <recommendedName>
        <fullName evidence="3">Aminotransferase class V domain-containing protein</fullName>
    </recommendedName>
</protein>
<feature type="domain" description="Aminotransferase class V" evidence="3">
    <location>
        <begin position="32"/>
        <end position="101"/>
    </location>
</feature>
<gene>
    <name evidence="4" type="ORF">GCM10022240_01670</name>
</gene>
<dbReference type="PANTHER" id="PTHR43586:SF8">
    <property type="entry name" value="CYSTEINE DESULFURASE 1, CHLOROPLASTIC"/>
    <property type="match status" value="1"/>
</dbReference>
<dbReference type="Gene3D" id="3.40.640.10">
    <property type="entry name" value="Type I PLP-dependent aspartate aminotransferase-like (Major domain)"/>
    <property type="match status" value="1"/>
</dbReference>
<evidence type="ECO:0000313" key="5">
    <source>
        <dbReference type="Proteomes" id="UP001500540"/>
    </source>
</evidence>
<organism evidence="4 5">
    <name type="scientific">Microbacterium kribbense</name>
    <dbReference type="NCBI Taxonomy" id="433645"/>
    <lineage>
        <taxon>Bacteria</taxon>
        <taxon>Bacillati</taxon>
        <taxon>Actinomycetota</taxon>
        <taxon>Actinomycetes</taxon>
        <taxon>Micrococcales</taxon>
        <taxon>Microbacteriaceae</taxon>
        <taxon>Microbacterium</taxon>
    </lineage>
</organism>
<reference evidence="5" key="1">
    <citation type="journal article" date="2019" name="Int. J. Syst. Evol. Microbiol.">
        <title>The Global Catalogue of Microorganisms (GCM) 10K type strain sequencing project: providing services to taxonomists for standard genome sequencing and annotation.</title>
        <authorList>
            <consortium name="The Broad Institute Genomics Platform"/>
            <consortium name="The Broad Institute Genome Sequencing Center for Infectious Disease"/>
            <person name="Wu L."/>
            <person name="Ma J."/>
        </authorList>
    </citation>
    <scope>NUCLEOTIDE SEQUENCE [LARGE SCALE GENOMIC DNA]</scope>
    <source>
        <strain evidence="5">JCM 16950</strain>
    </source>
</reference>
<dbReference type="InterPro" id="IPR015424">
    <property type="entry name" value="PyrdxlP-dep_Trfase"/>
</dbReference>
<dbReference type="InterPro" id="IPR015421">
    <property type="entry name" value="PyrdxlP-dep_Trfase_major"/>
</dbReference>
<comment type="cofactor">
    <cofactor evidence="1">
        <name>pyridoxal 5'-phosphate</name>
        <dbReference type="ChEBI" id="CHEBI:597326"/>
    </cofactor>
</comment>
<dbReference type="Pfam" id="PF00266">
    <property type="entry name" value="Aminotran_5"/>
    <property type="match status" value="1"/>
</dbReference>
<dbReference type="Proteomes" id="UP001500540">
    <property type="component" value="Unassembled WGS sequence"/>
</dbReference>
<comment type="caution">
    <text evidence="4">The sequence shown here is derived from an EMBL/GenBank/DDBJ whole genome shotgun (WGS) entry which is preliminary data.</text>
</comment>
<dbReference type="Gene3D" id="3.90.1150.10">
    <property type="entry name" value="Aspartate Aminotransferase, domain 1"/>
    <property type="match status" value="1"/>
</dbReference>
<keyword evidence="5" id="KW-1185">Reference proteome</keyword>
<proteinExistence type="predicted"/>